<evidence type="ECO:0000313" key="3">
    <source>
        <dbReference type="Proteomes" id="UP000050786"/>
    </source>
</evidence>
<dbReference type="InterPro" id="IPR029063">
    <property type="entry name" value="SAM-dependent_MTases_sf"/>
</dbReference>
<dbReference type="Gene3D" id="3.40.50.150">
    <property type="entry name" value="Vaccinia Virus protein VP39"/>
    <property type="match status" value="1"/>
</dbReference>
<dbReference type="Pfam" id="PF08241">
    <property type="entry name" value="Methyltransf_11"/>
    <property type="match status" value="1"/>
</dbReference>
<evidence type="ECO:0000259" key="1">
    <source>
        <dbReference type="Pfam" id="PF08241"/>
    </source>
</evidence>
<dbReference type="InterPro" id="IPR013216">
    <property type="entry name" value="Methyltransf_11"/>
</dbReference>
<feature type="domain" description="Methyltransferase type 11" evidence="1">
    <location>
        <begin position="8"/>
        <end position="52"/>
    </location>
</feature>
<reference evidence="3" key="1">
    <citation type="submission" date="2015-09" db="EMBL/GenBank/DDBJ databases">
        <authorList>
            <person name="Rodrigo-Torres L."/>
            <person name="Arahal D.R."/>
        </authorList>
    </citation>
    <scope>NUCLEOTIDE SEQUENCE [LARGE SCALE GENOMIC DNA]</scope>
    <source>
        <strain evidence="3">CECT 4293</strain>
    </source>
</reference>
<dbReference type="Proteomes" id="UP000050786">
    <property type="component" value="Unassembled WGS sequence"/>
</dbReference>
<name>A0A0P1EN60_9RHOB</name>
<dbReference type="GO" id="GO:0008757">
    <property type="term" value="F:S-adenosylmethionine-dependent methyltransferase activity"/>
    <property type="evidence" value="ECO:0007669"/>
    <property type="project" value="InterPro"/>
</dbReference>
<evidence type="ECO:0000313" key="2">
    <source>
        <dbReference type="EMBL" id="CUH42696.1"/>
    </source>
</evidence>
<gene>
    <name evidence="2" type="ORF">RUM4293_01585</name>
</gene>
<organism evidence="2 3">
    <name type="scientific">Ruegeria atlantica</name>
    <dbReference type="NCBI Taxonomy" id="81569"/>
    <lineage>
        <taxon>Bacteria</taxon>
        <taxon>Pseudomonadati</taxon>
        <taxon>Pseudomonadota</taxon>
        <taxon>Alphaproteobacteria</taxon>
        <taxon>Rhodobacterales</taxon>
        <taxon>Roseobacteraceae</taxon>
        <taxon>Ruegeria</taxon>
    </lineage>
</organism>
<dbReference type="AlphaFoldDB" id="A0A0P1EN60"/>
<dbReference type="EMBL" id="CYPS01000023">
    <property type="protein sequence ID" value="CUH42696.1"/>
    <property type="molecule type" value="Genomic_DNA"/>
</dbReference>
<accession>A0A0P1EN60</accession>
<protein>
    <recommendedName>
        <fullName evidence="1">Methyltransferase type 11 domain-containing protein</fullName>
    </recommendedName>
</protein>
<dbReference type="SUPFAM" id="SSF53335">
    <property type="entry name" value="S-adenosyl-L-methionine-dependent methyltransferases"/>
    <property type="match status" value="1"/>
</dbReference>
<proteinExistence type="predicted"/>
<keyword evidence="3" id="KW-1185">Reference proteome</keyword>
<sequence>MRKFDLCVDAAKLPSNHYDLIIHSHVMEHIPCNVSAVLFDLHRSLKPDGVHFMCIPFMGGTSAEDLGKISKEDAIAWFGQDDHVRRFGAADVQRNLGMLFKIPRKYSMLNFSSAKELDEANVPERERHGFTGSSIFPLRKNDLLLQTPETHSSSNSERGFKLFSGIFGRA</sequence>